<feature type="region of interest" description="Disordered" evidence="5">
    <location>
        <begin position="608"/>
        <end position="688"/>
    </location>
</feature>
<evidence type="ECO:0000313" key="6">
    <source>
        <dbReference type="EMBL" id="MFA9477303.1"/>
    </source>
</evidence>
<dbReference type="InterPro" id="IPR001782">
    <property type="entry name" value="Flag_FlgI"/>
</dbReference>
<sequence length="688" mass="75881">MAHTLNRPAHAHRLLARHRHRPSIASLVGLCLALAGLTLGIVGCEPRTVSRPDNPPPTATYTGPEYLRGSVGSMANLRNYEPMLVSGFGLVVGLDGTGSQEVPAFLRQRMLNRLRQMGVGSTRIRREMPEAFQPFARMSPEQLLADPSTAIVAVQGFIPAGAVRGARFDVLVSALPQTQTTSLAGGTLWTTDLSLDGTNPAVGFSRTRAEANGPIYINPFDEESDEDDQRRFLRQAMVVAGGKVTLPQQIELVLNQSSWNRSRAIADRINERFPAGPGSRQQTAVPQTAMVIHINVPRDYATRPDVLMELVAHLYIQRGPNFETEQAERLARRLREDSDRQERVVLAWRSLGRTILPVLRNYYEDEDPVLSLAALEAGAWLQDERAGLVLASLARSSDEPQARQRVAEALVYLPRSTSGSRALKALLDDDDTAVRIAAYESLAAINDPIIDRMPIRNANGLKFVIDRVPAEKPMIYITQEHFPRLVIFDDQLGFRTPMFAQMWDSRLMVRSDDEEAALNVYYQRPGTIEGKQYEVWPNVASLAYLLAHSPEPGTDEKGLDLTYSQVVETIYRFANRGHIAAPVEVNTGPLAQLIAEYEETVDQLRPEIGDETPEPMLGPEPVTEGDWLDRPGQPTGRDRTEGVPWMGGGSPGVSSPDAGRPELPGDNTQQPTRSPGTDPPILTQPEDN</sequence>
<dbReference type="Proteomes" id="UP001575105">
    <property type="component" value="Unassembled WGS sequence"/>
</dbReference>
<feature type="compositionally biased region" description="Polar residues" evidence="5">
    <location>
        <begin position="666"/>
        <end position="675"/>
    </location>
</feature>
<dbReference type="PANTHER" id="PTHR30381:SF0">
    <property type="entry name" value="FLAGELLAR P-RING PROTEIN"/>
    <property type="match status" value="1"/>
</dbReference>
<accession>A0ABV4U331</accession>
<evidence type="ECO:0000256" key="5">
    <source>
        <dbReference type="SAM" id="MobiDB-lite"/>
    </source>
</evidence>
<dbReference type="InterPro" id="IPR016024">
    <property type="entry name" value="ARM-type_fold"/>
</dbReference>
<keyword evidence="7" id="KW-1185">Reference proteome</keyword>
<evidence type="ECO:0000313" key="7">
    <source>
        <dbReference type="Proteomes" id="UP001575105"/>
    </source>
</evidence>
<organism evidence="6 7">
    <name type="scientific">Natronomicrosphaera hydrolytica</name>
    <dbReference type="NCBI Taxonomy" id="3242702"/>
    <lineage>
        <taxon>Bacteria</taxon>
        <taxon>Pseudomonadati</taxon>
        <taxon>Planctomycetota</taxon>
        <taxon>Phycisphaerae</taxon>
        <taxon>Phycisphaerales</taxon>
        <taxon>Phycisphaeraceae</taxon>
        <taxon>Natronomicrosphaera</taxon>
    </lineage>
</organism>
<comment type="function">
    <text evidence="1">Assembles around the rod to form the L-ring and probably protects the motor/basal body from shearing forces during rotation.</text>
</comment>
<dbReference type="PRINTS" id="PR01010">
    <property type="entry name" value="FLGPRINGFLGI"/>
</dbReference>
<dbReference type="InterPro" id="IPR011989">
    <property type="entry name" value="ARM-like"/>
</dbReference>
<proteinExistence type="predicted"/>
<keyword evidence="6" id="KW-0969">Cilium</keyword>
<keyword evidence="6" id="KW-0282">Flagellum</keyword>
<evidence type="ECO:0000256" key="2">
    <source>
        <dbReference type="ARBA" id="ARBA00004117"/>
    </source>
</evidence>
<gene>
    <name evidence="6" type="ORF">ACERK3_03230</name>
</gene>
<keyword evidence="4" id="KW-0975">Bacterial flagellum</keyword>
<dbReference type="Pfam" id="PF13646">
    <property type="entry name" value="HEAT_2"/>
    <property type="match status" value="1"/>
</dbReference>
<comment type="caution">
    <text evidence="6">The sequence shown here is derived from an EMBL/GenBank/DDBJ whole genome shotgun (WGS) entry which is preliminary data.</text>
</comment>
<reference evidence="6 7" key="1">
    <citation type="submission" date="2024-08" db="EMBL/GenBank/DDBJ databases">
        <title>Whole-genome sequencing of halo(alkali)philic microorganisms from hypersaline lakes.</title>
        <authorList>
            <person name="Sorokin D.Y."/>
            <person name="Merkel A.Y."/>
            <person name="Messina E."/>
            <person name="Yakimov M."/>
        </authorList>
    </citation>
    <scope>NUCLEOTIDE SEQUENCE [LARGE SCALE GENOMIC DNA]</scope>
    <source>
        <strain evidence="6 7">AB-hyl4</strain>
    </source>
</reference>
<evidence type="ECO:0000256" key="1">
    <source>
        <dbReference type="ARBA" id="ARBA00002591"/>
    </source>
</evidence>
<keyword evidence="3" id="KW-0732">Signal</keyword>
<name>A0ABV4U331_9BACT</name>
<comment type="subcellular location">
    <subcellularLocation>
        <location evidence="2">Bacterial flagellum basal body</location>
    </subcellularLocation>
</comment>
<protein>
    <submittedName>
        <fullName evidence="6">Flagellar basal body P-ring protein FlgI</fullName>
    </submittedName>
</protein>
<evidence type="ECO:0000256" key="4">
    <source>
        <dbReference type="ARBA" id="ARBA00023143"/>
    </source>
</evidence>
<dbReference type="Gene3D" id="1.25.10.10">
    <property type="entry name" value="Leucine-rich Repeat Variant"/>
    <property type="match status" value="1"/>
</dbReference>
<dbReference type="Pfam" id="PF02119">
    <property type="entry name" value="FlgI"/>
    <property type="match status" value="1"/>
</dbReference>
<dbReference type="RefSeq" id="WP_425344228.1">
    <property type="nucleotide sequence ID" value="NZ_JBGUBD010000002.1"/>
</dbReference>
<keyword evidence="6" id="KW-0966">Cell projection</keyword>
<dbReference type="PANTHER" id="PTHR30381">
    <property type="entry name" value="FLAGELLAR P-RING PERIPLASMIC PROTEIN FLGI"/>
    <property type="match status" value="1"/>
</dbReference>
<dbReference type="SUPFAM" id="SSF48371">
    <property type="entry name" value="ARM repeat"/>
    <property type="match status" value="1"/>
</dbReference>
<evidence type="ECO:0000256" key="3">
    <source>
        <dbReference type="ARBA" id="ARBA00022729"/>
    </source>
</evidence>
<dbReference type="EMBL" id="JBGUBD010000002">
    <property type="protein sequence ID" value="MFA9477303.1"/>
    <property type="molecule type" value="Genomic_DNA"/>
</dbReference>